<dbReference type="PANTHER" id="PTHR13812:SF19">
    <property type="entry name" value="KETIMINE REDUCTASE MU-CRYSTALLIN"/>
    <property type="match status" value="1"/>
</dbReference>
<dbReference type="AlphaFoldDB" id="A0AAC9NKT6"/>
<dbReference type="Gene3D" id="3.30.1780.10">
    <property type="entry name" value="ornithine cyclodeaminase, domain 1"/>
    <property type="match status" value="1"/>
</dbReference>
<sequence>MLYLNEKEIHKAITMEEMIDAIDYCYSIYSTERFQMPTRSQVLDGVNTLLVMPAITTQAISTKLVTSFPKNLDYPSIQGLVILNCIETGRTKAILDGSCLTAIRTGAIGGSAIRHLAKKSAHAVAIIGTGLQGLYQAIAAVTVIKITDIYLYNRTNSKLKPFVTSLRNQINSDINIHLMESVEEAILNADIIITATSSITPVLPDNKSLLENKLIIGIGSFQPRMRELPEAAFHLSNQIIIDSDDAIKETGDLQIPLSNKWISENQIQTMSSHLTNNHSPNYSDNRSIIFKSTGMALFDNVAAVSIYEKALQKGVGQKLN</sequence>
<dbReference type="InterPro" id="IPR023401">
    <property type="entry name" value="ODC_N"/>
</dbReference>
<dbReference type="KEGG" id="vhl:BME96_11640"/>
<reference evidence="1 2" key="1">
    <citation type="submission" date="2016-11" db="EMBL/GenBank/DDBJ databases">
        <title>Complete genome sequencing of Virgibacillus halodenitrificans PDB-F2.</title>
        <authorList>
            <person name="Sun Z."/>
            <person name="Zhou Y."/>
            <person name="Li H."/>
        </authorList>
    </citation>
    <scope>NUCLEOTIDE SEQUENCE [LARGE SCALE GENOMIC DNA]</scope>
    <source>
        <strain evidence="1 2">PDB-F2</strain>
    </source>
</reference>
<dbReference type="RefSeq" id="WP_071649126.1">
    <property type="nucleotide sequence ID" value="NZ_CP017962.1"/>
</dbReference>
<dbReference type="InterPro" id="IPR036291">
    <property type="entry name" value="NAD(P)-bd_dom_sf"/>
</dbReference>
<dbReference type="PIRSF" id="PIRSF001439">
    <property type="entry name" value="CryM"/>
    <property type="match status" value="1"/>
</dbReference>
<organism evidence="1 2">
    <name type="scientific">Virgibacillus halodenitrificans</name>
    <name type="common">Bacillus halodenitrificans</name>
    <dbReference type="NCBI Taxonomy" id="1482"/>
    <lineage>
        <taxon>Bacteria</taxon>
        <taxon>Bacillati</taxon>
        <taxon>Bacillota</taxon>
        <taxon>Bacilli</taxon>
        <taxon>Bacillales</taxon>
        <taxon>Bacillaceae</taxon>
        <taxon>Virgibacillus</taxon>
    </lineage>
</organism>
<dbReference type="EMBL" id="CP017962">
    <property type="protein sequence ID" value="APC48802.1"/>
    <property type="molecule type" value="Genomic_DNA"/>
</dbReference>
<name>A0AAC9NKT6_VIRHA</name>
<dbReference type="Pfam" id="PF02423">
    <property type="entry name" value="OCD_Mu_crystall"/>
    <property type="match status" value="1"/>
</dbReference>
<evidence type="ECO:0000313" key="1">
    <source>
        <dbReference type="EMBL" id="APC48802.1"/>
    </source>
</evidence>
<dbReference type="GO" id="GO:0005737">
    <property type="term" value="C:cytoplasm"/>
    <property type="evidence" value="ECO:0007669"/>
    <property type="project" value="TreeGrafter"/>
</dbReference>
<evidence type="ECO:0000313" key="2">
    <source>
        <dbReference type="Proteomes" id="UP000182945"/>
    </source>
</evidence>
<dbReference type="InterPro" id="IPR003462">
    <property type="entry name" value="ODC_Mu_crystall"/>
</dbReference>
<dbReference type="Gene3D" id="3.40.50.720">
    <property type="entry name" value="NAD(P)-binding Rossmann-like Domain"/>
    <property type="match status" value="1"/>
</dbReference>
<proteinExistence type="predicted"/>
<evidence type="ECO:0008006" key="3">
    <source>
        <dbReference type="Google" id="ProtNLM"/>
    </source>
</evidence>
<dbReference type="SUPFAM" id="SSF51735">
    <property type="entry name" value="NAD(P)-binding Rossmann-fold domains"/>
    <property type="match status" value="1"/>
</dbReference>
<dbReference type="PANTHER" id="PTHR13812">
    <property type="entry name" value="KETIMINE REDUCTASE MU-CRYSTALLIN"/>
    <property type="match status" value="1"/>
</dbReference>
<dbReference type="GeneID" id="71515053"/>
<dbReference type="Proteomes" id="UP000182945">
    <property type="component" value="Chromosome"/>
</dbReference>
<accession>A0AAC9NKT6</accession>
<gene>
    <name evidence="1" type="ORF">BME96_11640</name>
</gene>
<protein>
    <recommendedName>
        <fullName evidence="3">Ornithine cyclodeaminase family protein</fullName>
    </recommendedName>
</protein>